<keyword evidence="6" id="KW-0444">Lipid biosynthesis</keyword>
<gene>
    <name evidence="18" type="primary">CDS2</name>
</gene>
<dbReference type="AlphaFoldDB" id="A0A6J1VQ05"/>
<reference evidence="18" key="1">
    <citation type="submission" date="2025-08" db="UniProtKB">
        <authorList>
            <consortium name="RefSeq"/>
        </authorList>
    </citation>
    <scope>IDENTIFICATION</scope>
</reference>
<dbReference type="GO" id="GO:0005789">
    <property type="term" value="C:endoplasmic reticulum membrane"/>
    <property type="evidence" value="ECO:0007669"/>
    <property type="project" value="TreeGrafter"/>
</dbReference>
<evidence type="ECO:0000256" key="6">
    <source>
        <dbReference type="ARBA" id="ARBA00022516"/>
    </source>
</evidence>
<comment type="pathway">
    <text evidence="3">Lipid metabolism.</text>
</comment>
<keyword evidence="14" id="KW-1208">Phospholipid metabolism</keyword>
<keyword evidence="11" id="KW-0443">Lipid metabolism</keyword>
<dbReference type="Proteomes" id="UP000504612">
    <property type="component" value="Unplaced"/>
</dbReference>
<evidence type="ECO:0000313" key="17">
    <source>
        <dbReference type="Proteomes" id="UP000504612"/>
    </source>
</evidence>
<evidence type="ECO:0000256" key="10">
    <source>
        <dbReference type="ARBA" id="ARBA00022989"/>
    </source>
</evidence>
<evidence type="ECO:0000313" key="18">
    <source>
        <dbReference type="RefSeq" id="XP_026545182.1"/>
    </source>
</evidence>
<evidence type="ECO:0000256" key="1">
    <source>
        <dbReference type="ARBA" id="ARBA00004141"/>
    </source>
</evidence>
<feature type="transmembrane region" description="Helical" evidence="16">
    <location>
        <begin position="101"/>
        <end position="122"/>
    </location>
</feature>
<keyword evidence="17" id="KW-1185">Reference proteome</keyword>
<evidence type="ECO:0000256" key="14">
    <source>
        <dbReference type="ARBA" id="ARBA00023264"/>
    </source>
</evidence>
<protein>
    <recommendedName>
        <fullName evidence="5">phosphatidate cytidylyltransferase</fullName>
        <ecNumber evidence="5">2.7.7.41</ecNumber>
    </recommendedName>
</protein>
<organism evidence="17 18">
    <name type="scientific">Notechis scutatus</name>
    <name type="common">mainland tiger snake</name>
    <dbReference type="NCBI Taxonomy" id="8663"/>
    <lineage>
        <taxon>Eukaryota</taxon>
        <taxon>Metazoa</taxon>
        <taxon>Chordata</taxon>
        <taxon>Craniata</taxon>
        <taxon>Vertebrata</taxon>
        <taxon>Euteleostomi</taxon>
        <taxon>Lepidosauria</taxon>
        <taxon>Squamata</taxon>
        <taxon>Bifurcata</taxon>
        <taxon>Unidentata</taxon>
        <taxon>Episquamata</taxon>
        <taxon>Toxicofera</taxon>
        <taxon>Serpentes</taxon>
        <taxon>Colubroidea</taxon>
        <taxon>Elapidae</taxon>
        <taxon>Hydrophiinae</taxon>
        <taxon>Notechis</taxon>
    </lineage>
</organism>
<feature type="region of interest" description="Disordered" evidence="15">
    <location>
        <begin position="58"/>
        <end position="84"/>
    </location>
</feature>
<keyword evidence="8 16" id="KW-0812">Transmembrane</keyword>
<proteinExistence type="inferred from homology"/>
<dbReference type="PANTHER" id="PTHR13773">
    <property type="entry name" value="PHOSPHATIDATE CYTIDYLYLTRANSFERASE"/>
    <property type="match status" value="1"/>
</dbReference>
<evidence type="ECO:0000256" key="13">
    <source>
        <dbReference type="ARBA" id="ARBA00023209"/>
    </source>
</evidence>
<dbReference type="PANTHER" id="PTHR13773:SF4">
    <property type="entry name" value="PHOSPHATIDATE CYTIDYLYLTRANSFERASE 2"/>
    <property type="match status" value="1"/>
</dbReference>
<comment type="similarity">
    <text evidence="4">Belongs to the CDS family.</text>
</comment>
<dbReference type="InterPro" id="IPR016720">
    <property type="entry name" value="PC_Trfase_euk"/>
</dbReference>
<name>A0A6J1VQ05_9SAUR</name>
<evidence type="ECO:0000256" key="4">
    <source>
        <dbReference type="ARBA" id="ARBA00010185"/>
    </source>
</evidence>
<evidence type="ECO:0000256" key="16">
    <source>
        <dbReference type="SAM" id="Phobius"/>
    </source>
</evidence>
<evidence type="ECO:0000256" key="7">
    <source>
        <dbReference type="ARBA" id="ARBA00022679"/>
    </source>
</evidence>
<evidence type="ECO:0000256" key="15">
    <source>
        <dbReference type="SAM" id="MobiDB-lite"/>
    </source>
</evidence>
<keyword evidence="9 18" id="KW-0548">Nucleotidyltransferase</keyword>
<keyword evidence="10 16" id="KW-1133">Transmembrane helix</keyword>
<dbReference type="GO" id="GO:0004605">
    <property type="term" value="F:phosphatidate cytidylyltransferase activity"/>
    <property type="evidence" value="ECO:0007669"/>
    <property type="project" value="UniProtKB-EC"/>
</dbReference>
<evidence type="ECO:0000256" key="2">
    <source>
        <dbReference type="ARBA" id="ARBA00005119"/>
    </source>
</evidence>
<dbReference type="UniPathway" id="UPA00557">
    <property type="reaction ID" value="UER00614"/>
</dbReference>
<keyword evidence="13" id="KW-0594">Phospholipid biosynthesis</keyword>
<evidence type="ECO:0000256" key="8">
    <source>
        <dbReference type="ARBA" id="ARBA00022692"/>
    </source>
</evidence>
<dbReference type="CTD" id="8760"/>
<comment type="subcellular location">
    <subcellularLocation>
        <location evidence="1">Membrane</location>
        <topology evidence="1">Multi-pass membrane protein</topology>
    </subcellularLocation>
</comment>
<keyword evidence="7" id="KW-0808">Transferase</keyword>
<comment type="pathway">
    <text evidence="2">Phospholipid metabolism; CDP-diacylglycerol biosynthesis; CDP-diacylglycerol from sn-glycerol 3-phosphate: step 3/3.</text>
</comment>
<dbReference type="EC" id="2.7.7.41" evidence="5"/>
<dbReference type="RefSeq" id="XP_026545182.1">
    <property type="nucleotide sequence ID" value="XM_026689397.1"/>
</dbReference>
<dbReference type="GeneID" id="113426953"/>
<keyword evidence="12 16" id="KW-0472">Membrane</keyword>
<evidence type="ECO:0000256" key="5">
    <source>
        <dbReference type="ARBA" id="ARBA00012487"/>
    </source>
</evidence>
<evidence type="ECO:0000256" key="11">
    <source>
        <dbReference type="ARBA" id="ARBA00023098"/>
    </source>
</evidence>
<evidence type="ECO:0000256" key="3">
    <source>
        <dbReference type="ARBA" id="ARBA00005189"/>
    </source>
</evidence>
<dbReference type="KEGG" id="nss:113426953"/>
<accession>A0A6J1VQ05</accession>
<dbReference type="GO" id="GO:0016024">
    <property type="term" value="P:CDP-diacylglycerol biosynthetic process"/>
    <property type="evidence" value="ECO:0007669"/>
    <property type="project" value="UniProtKB-UniPathway"/>
</dbReference>
<evidence type="ECO:0000256" key="9">
    <source>
        <dbReference type="ARBA" id="ARBA00022695"/>
    </source>
</evidence>
<sequence>MLCNYIPSQSGPTQTYISLSKANKLHKAAALNCFRCPSQVAGKPFLCLTLQESELENKLDGGETASDSENKSEAAPPSSADDTPEVLNRALSHLSSRWKNWWVRGILTLAMIVFFFIIIYLGPMVLMMIVSSCCV</sequence>
<evidence type="ECO:0000256" key="12">
    <source>
        <dbReference type="ARBA" id="ARBA00023136"/>
    </source>
</evidence>